<dbReference type="EMBL" id="AGBW02012775">
    <property type="protein sequence ID" value="OWR44478.1"/>
    <property type="molecule type" value="Genomic_DNA"/>
</dbReference>
<dbReference type="SMART" id="SM00355">
    <property type="entry name" value="ZnF_C2H2"/>
    <property type="match status" value="20"/>
</dbReference>
<keyword evidence="6" id="KW-0862">Zinc</keyword>
<dbReference type="GO" id="GO:0008270">
    <property type="term" value="F:zinc ion binding"/>
    <property type="evidence" value="ECO:0007669"/>
    <property type="project" value="UniProtKB-KW"/>
</dbReference>
<keyword evidence="14" id="KW-1185">Reference proteome</keyword>
<dbReference type="KEGG" id="dpl:KGM_205198"/>
<dbReference type="GO" id="GO:0003690">
    <property type="term" value="F:double-stranded DNA binding"/>
    <property type="evidence" value="ECO:0007669"/>
    <property type="project" value="UniProtKB-ARBA"/>
</dbReference>
<feature type="domain" description="C2H2-type" evidence="12">
    <location>
        <begin position="828"/>
        <end position="855"/>
    </location>
</feature>
<dbReference type="InParanoid" id="A0A212ESL2"/>
<comment type="similarity">
    <text evidence="2">Belongs to the krueppel C2H2-type zinc-finger protein family.</text>
</comment>
<dbReference type="Gene3D" id="3.30.160.60">
    <property type="entry name" value="Classic Zinc Finger"/>
    <property type="match status" value="5"/>
</dbReference>
<name>A0A212ESL2_DANPL</name>
<evidence type="ECO:0000256" key="11">
    <source>
        <dbReference type="PROSITE-ProRule" id="PRU00042"/>
    </source>
</evidence>
<evidence type="ECO:0000256" key="4">
    <source>
        <dbReference type="ARBA" id="ARBA00022737"/>
    </source>
</evidence>
<keyword evidence="8" id="KW-0238">DNA-binding</keyword>
<accession>A0A212ESL2</accession>
<evidence type="ECO:0000256" key="3">
    <source>
        <dbReference type="ARBA" id="ARBA00022723"/>
    </source>
</evidence>
<feature type="domain" description="C2H2-type" evidence="12">
    <location>
        <begin position="884"/>
        <end position="912"/>
    </location>
</feature>
<evidence type="ECO:0000256" key="1">
    <source>
        <dbReference type="ARBA" id="ARBA00004123"/>
    </source>
</evidence>
<evidence type="ECO:0000256" key="2">
    <source>
        <dbReference type="ARBA" id="ARBA00006991"/>
    </source>
</evidence>
<gene>
    <name evidence="13" type="ORF">KGM_205198</name>
</gene>
<protein>
    <submittedName>
        <fullName evidence="13">Zinc finger protein 729</fullName>
    </submittedName>
</protein>
<dbReference type="FunFam" id="3.30.160.60:FF:001370">
    <property type="entry name" value="Zinc finger protein"/>
    <property type="match status" value="1"/>
</dbReference>
<dbReference type="FunFam" id="3.30.160.60:FF:000110">
    <property type="entry name" value="Zinc finger protein-like"/>
    <property type="match status" value="1"/>
</dbReference>
<keyword evidence="7" id="KW-0805">Transcription regulation</keyword>
<evidence type="ECO:0000256" key="8">
    <source>
        <dbReference type="ARBA" id="ARBA00023125"/>
    </source>
</evidence>
<evidence type="ECO:0000313" key="14">
    <source>
        <dbReference type="Proteomes" id="UP000007151"/>
    </source>
</evidence>
<dbReference type="PANTHER" id="PTHR24379:SF121">
    <property type="entry name" value="C2H2-TYPE DOMAIN-CONTAINING PROTEIN"/>
    <property type="match status" value="1"/>
</dbReference>
<dbReference type="PROSITE" id="PS50157">
    <property type="entry name" value="ZINC_FINGER_C2H2_2"/>
    <property type="match status" value="7"/>
</dbReference>
<keyword evidence="10" id="KW-0539">Nucleus</keyword>
<dbReference type="PROSITE" id="PS00028">
    <property type="entry name" value="ZINC_FINGER_C2H2_1"/>
    <property type="match status" value="15"/>
</dbReference>
<feature type="domain" description="C2H2-type" evidence="12">
    <location>
        <begin position="799"/>
        <end position="827"/>
    </location>
</feature>
<dbReference type="SUPFAM" id="SSF57667">
    <property type="entry name" value="beta-beta-alpha zinc fingers"/>
    <property type="match status" value="4"/>
</dbReference>
<feature type="domain" description="C2H2-type" evidence="12">
    <location>
        <begin position="531"/>
        <end position="554"/>
    </location>
</feature>
<dbReference type="Pfam" id="PF00096">
    <property type="entry name" value="zf-C2H2"/>
    <property type="match status" value="4"/>
</dbReference>
<dbReference type="GO" id="GO:0005634">
    <property type="term" value="C:nucleus"/>
    <property type="evidence" value="ECO:0007669"/>
    <property type="project" value="UniProtKB-SubCell"/>
</dbReference>
<comment type="subcellular location">
    <subcellularLocation>
        <location evidence="1">Nucleus</location>
    </subcellularLocation>
</comment>
<keyword evidence="3" id="KW-0479">Metal-binding</keyword>
<reference evidence="13 14" key="1">
    <citation type="journal article" date="2011" name="Cell">
        <title>The monarch butterfly genome yields insights into long-distance migration.</title>
        <authorList>
            <person name="Zhan S."/>
            <person name="Merlin C."/>
            <person name="Boore J.L."/>
            <person name="Reppert S.M."/>
        </authorList>
    </citation>
    <scope>NUCLEOTIDE SEQUENCE [LARGE SCALE GENOMIC DNA]</scope>
    <source>
        <strain evidence="13">F-2</strain>
    </source>
</reference>
<keyword evidence="9" id="KW-0804">Transcription</keyword>
<dbReference type="InterPro" id="IPR013087">
    <property type="entry name" value="Znf_C2H2_type"/>
</dbReference>
<feature type="domain" description="C2H2-type" evidence="12">
    <location>
        <begin position="199"/>
        <end position="227"/>
    </location>
</feature>
<keyword evidence="4" id="KW-0677">Repeat</keyword>
<dbReference type="PANTHER" id="PTHR24379">
    <property type="entry name" value="KRAB AND ZINC FINGER DOMAIN-CONTAINING"/>
    <property type="match status" value="1"/>
</dbReference>
<dbReference type="Proteomes" id="UP000007151">
    <property type="component" value="Unassembled WGS sequence"/>
</dbReference>
<evidence type="ECO:0000256" key="9">
    <source>
        <dbReference type="ARBA" id="ARBA00023163"/>
    </source>
</evidence>
<dbReference type="Pfam" id="PF12874">
    <property type="entry name" value="zf-met"/>
    <property type="match status" value="1"/>
</dbReference>
<evidence type="ECO:0000259" key="12">
    <source>
        <dbReference type="PROSITE" id="PS50157"/>
    </source>
</evidence>
<comment type="caution">
    <text evidence="13">The sequence shown here is derived from an EMBL/GenBank/DDBJ whole genome shotgun (WGS) entry which is preliminary data.</text>
</comment>
<evidence type="ECO:0000256" key="5">
    <source>
        <dbReference type="ARBA" id="ARBA00022771"/>
    </source>
</evidence>
<dbReference type="AlphaFoldDB" id="A0A212ESL2"/>
<dbReference type="InterPro" id="IPR036236">
    <property type="entry name" value="Znf_C2H2_sf"/>
</dbReference>
<evidence type="ECO:0000256" key="7">
    <source>
        <dbReference type="ARBA" id="ARBA00023015"/>
    </source>
</evidence>
<sequence>MHLKKCGIDRKTESSKFRGTKTFRVRQNVACILKMSSALPFKFFKNTFRCFYCSKDCSDFDVLREHTLKYHGQFDQECAAMKKIKGKDLIVKIEITNLTCKICYEQFMGLIDLIDHIVTKHGANYDNSVECVQIFKISKDNIPCPICPDSYFGYFKKLLEHMNEHHSNNNIVCVYCGVTFRGHSNYRAHISRYHRRKACTCPECKKDFWNLEKLARHKANVHDEKGPPKTLSPNALRRQNLLILFNNTTVIPFKCRGKCRCFYCGEEIPVYDDLKKHTKAHGPCTELDRAIKLIKTDEAEVKVDVSDVTCEVCNKRYSNVDEIVTHLIDEHKLSYNRDVKLIISTYRLKDLRCLLCENQKFKVISKLVAHVNNDHPNQNVNCDVCNQTFNKKGHLDAHMRFKHKSSYKCLKCCSNFNSYGALQEHKLKSHAICNICFVQFSSQKRRLKHMKVEHANEALKCGFCLKSMRTRLGFLRHAAKCTVKSVNKSEQRTFIIDDDQKKPSVVLIRNNIACILNMSTAIPFKYFMSRFRCFYCTKNFSDCQELREHTVVEHPICDVNFKCMRLRNRQEDFDDCEELKVHSSSEHPLCTTEIKSMKLRNRLDGGIKVDISFLSCAKLSTVEDKYKKTEMVHPDVLREHTAKVHQFANLELVVYDRTKNNRNRDAAVKIDVTDICCKLCNKNISSLEQLINHLIIAHDAEYDVSVPNCLLPFKLDKDQPTCPGENHLKMHNRYYHREGGYTCDQCGINLSTLSKKMLHEKNVHMINLSTCPHCPETFKSPYFKKLHLANVHGVEELKIKCPYCPKVFPQDSIMSRHMRRVHLREKNVECQICGDRFFGPYDVKLHMLKHNGDKKFICSVCGKKFSKKSYLNSHMVIHTGQKKYVCTVCGKEFAHRPNLRIHFRTRHPQYEMEQAVSMADEVDESEFQIIFGSELDGVDRIE</sequence>
<feature type="domain" description="C2H2-type" evidence="12">
    <location>
        <begin position="856"/>
        <end position="883"/>
    </location>
</feature>
<proteinExistence type="inferred from homology"/>
<evidence type="ECO:0000256" key="10">
    <source>
        <dbReference type="ARBA" id="ARBA00023242"/>
    </source>
</evidence>
<feature type="domain" description="C2H2-type" evidence="12">
    <location>
        <begin position="380"/>
        <end position="408"/>
    </location>
</feature>
<organism evidence="13 14">
    <name type="scientific">Danaus plexippus plexippus</name>
    <dbReference type="NCBI Taxonomy" id="278856"/>
    <lineage>
        <taxon>Eukaryota</taxon>
        <taxon>Metazoa</taxon>
        <taxon>Ecdysozoa</taxon>
        <taxon>Arthropoda</taxon>
        <taxon>Hexapoda</taxon>
        <taxon>Insecta</taxon>
        <taxon>Pterygota</taxon>
        <taxon>Neoptera</taxon>
        <taxon>Endopterygota</taxon>
        <taxon>Lepidoptera</taxon>
        <taxon>Glossata</taxon>
        <taxon>Ditrysia</taxon>
        <taxon>Papilionoidea</taxon>
        <taxon>Nymphalidae</taxon>
        <taxon>Danainae</taxon>
        <taxon>Danaini</taxon>
        <taxon>Danaina</taxon>
        <taxon>Danaus</taxon>
        <taxon>Danaus</taxon>
    </lineage>
</organism>
<keyword evidence="5 11" id="KW-0863">Zinc-finger</keyword>
<evidence type="ECO:0000256" key="6">
    <source>
        <dbReference type="ARBA" id="ARBA00022833"/>
    </source>
</evidence>
<evidence type="ECO:0000313" key="13">
    <source>
        <dbReference type="EMBL" id="OWR44478.1"/>
    </source>
</evidence>